<gene>
    <name evidence="1" type="ORF">O6H91_08G020200</name>
</gene>
<sequence>MEETLQQLQVKDTKERMAGVERLQVLLEQSRKVLSASDVANIVEATKGLLNDSNFRVCQGALQALESAAALAGEHLKMHFTTLIPAVVECLGDSKQPVRDAGRRLLLALMEISSPSIVVERAGSYAWMHKNWRVREEFARTAASSVSLFAATEIPLQRLLLPSILQLLEDSNSNVRDAAVLCLQEMYRRGESQLRDELERHSPQPEYLEVILAKLAKGESKIMPLDVVSRQHSLQETRSQQNLTRGNRKGSPKAKPSMMEVPAFGGDIEAMEKPVDPIAVYSEKELSREIERIAGTLAPEQDWSVRMAAMRRMEALVAGGASDYASFAVLLRQLVGPLSVQLGDRRSSIVKQACHLLSTLSRELLADFEPCAESFIPVLLKLVIITVQVIAESADSCIKTMLRNCRVARLIPRIVDISKNDRNGVLRARCCEYALLVLELWADSPEIQRSAELFEDMIRCCVADAMSEVRATARSCYRLFAKSWPERSQRLFASFDPVIQRLINDEDRGFHKRYASPFARDRVANGSRQSPLNATKDSKHIGASSFIVPPIVAMDRRASLSSGLEAAKAAAAVQENETPDPVRDRYLEGLLQSSQQRANAIENILRGVDSLNKGALPRTSLSGLSQSAGGSQHSGVDLPSSRDPPHPASSPSSKMDDFAATSLMEQAVVSSSRIGSKSMPFGSVTKSSLQLHTSLGSQKRASLDGLHFYSHLSSVGAHDMPYVKDRVSKSWSGVEDSVLRDSDRLRRYESQMGQPVADNAYSNMPGFQRPLLRVSGPGRSLVTNRNLMEENPLRFAEVSNGYHGSVSLSDVLVEGLSANSNWSTRVAAFNFLVKLIQTGPKGLLEITQNFDKVMKLFCKYLDDPHHKVAQAALKALSEIVPNSRKPFEAYLERILPHIFSRLVDPKEVIRQLGTTALEIISKTYSVESLLPALLRSLDEQRSLKAKIAIIEFANTAVAKLAAAPESSGGSPLMRLWLAKLVPLASDKNQKLKEISVTGIIGIYSHYDSTAVVNFILDLGIDDQNSLRRVLKHYTPRIEVDVISHLQSKHQRSFSKSTSDQVNSVPTMWDASYGGRFSAARNQSTESYSSESVNSENSKKLGANQCDPITFEGQIVGDNIQNKSLYHQEHRIGTSVNLEHSKGYESLSNEMHDIDSHVRGQGNRTFMRSTSRQPSSEVREGQLNPDLLLSESTYDHNMEKNASVQDAHLSGETLTHASRDSDLNVPALLHQMSKGADEVFKHEKTEALHKFMEMSHANASGWCQYFNQILTAILETLDDPSQVNKELALSVIHEMLNNQKDNMEDSVEVVLERLLHISKDSDTKVKNAADQCLNTVLTRFDPYRCLTVVVPLLSCEDEKTLVSCVSCLTKIVGHLSQEELMSRLSSFLPALFEAFNSQNADVRKTVVFCLVDIYLLLGKAFVPHLTSLTSTQLRLVTIYANRISQARTGNSIT</sequence>
<evidence type="ECO:0000313" key="2">
    <source>
        <dbReference type="Proteomes" id="UP001162992"/>
    </source>
</evidence>
<protein>
    <submittedName>
        <fullName evidence="1">Uncharacterized protein</fullName>
    </submittedName>
</protein>
<organism evidence="1 2">
    <name type="scientific">Diphasiastrum complanatum</name>
    <name type="common">Issler's clubmoss</name>
    <name type="synonym">Lycopodium complanatum</name>
    <dbReference type="NCBI Taxonomy" id="34168"/>
    <lineage>
        <taxon>Eukaryota</taxon>
        <taxon>Viridiplantae</taxon>
        <taxon>Streptophyta</taxon>
        <taxon>Embryophyta</taxon>
        <taxon>Tracheophyta</taxon>
        <taxon>Lycopodiopsida</taxon>
        <taxon>Lycopodiales</taxon>
        <taxon>Lycopodiaceae</taxon>
        <taxon>Lycopodioideae</taxon>
        <taxon>Diphasiastrum</taxon>
    </lineage>
</organism>
<name>A0ACC2CVI5_DIPCM</name>
<dbReference type="Proteomes" id="UP001162992">
    <property type="component" value="Chromosome 8"/>
</dbReference>
<keyword evidence="2" id="KW-1185">Reference proteome</keyword>
<accession>A0ACC2CVI5</accession>
<comment type="caution">
    <text evidence="1">The sequence shown here is derived from an EMBL/GenBank/DDBJ whole genome shotgun (WGS) entry which is preliminary data.</text>
</comment>
<proteinExistence type="predicted"/>
<reference evidence="2" key="1">
    <citation type="journal article" date="2024" name="Proc. Natl. Acad. Sci. U.S.A.">
        <title>Extraordinary preservation of gene collinearity over three hundred million years revealed in homosporous lycophytes.</title>
        <authorList>
            <person name="Li C."/>
            <person name="Wickell D."/>
            <person name="Kuo L.Y."/>
            <person name="Chen X."/>
            <person name="Nie B."/>
            <person name="Liao X."/>
            <person name="Peng D."/>
            <person name="Ji J."/>
            <person name="Jenkins J."/>
            <person name="Williams M."/>
            <person name="Shu S."/>
            <person name="Plott C."/>
            <person name="Barry K."/>
            <person name="Rajasekar S."/>
            <person name="Grimwood J."/>
            <person name="Han X."/>
            <person name="Sun S."/>
            <person name="Hou Z."/>
            <person name="He W."/>
            <person name="Dai G."/>
            <person name="Sun C."/>
            <person name="Schmutz J."/>
            <person name="Leebens-Mack J.H."/>
            <person name="Li F.W."/>
            <person name="Wang L."/>
        </authorList>
    </citation>
    <scope>NUCLEOTIDE SEQUENCE [LARGE SCALE GENOMIC DNA]</scope>
    <source>
        <strain evidence="2">cv. PW_Plant_1</strain>
    </source>
</reference>
<dbReference type="EMBL" id="CM055099">
    <property type="protein sequence ID" value="KAJ7546012.1"/>
    <property type="molecule type" value="Genomic_DNA"/>
</dbReference>
<evidence type="ECO:0000313" key="1">
    <source>
        <dbReference type="EMBL" id="KAJ7546012.1"/>
    </source>
</evidence>